<gene>
    <name evidence="1" type="ORF">MPL1032_220134</name>
</gene>
<proteinExistence type="predicted"/>
<evidence type="ECO:0000313" key="1">
    <source>
        <dbReference type="EMBL" id="CDX57711.1"/>
    </source>
</evidence>
<dbReference type="AlphaFoldDB" id="A0A0K2VZ19"/>
<evidence type="ECO:0000313" key="2">
    <source>
        <dbReference type="Proteomes" id="UP000182888"/>
    </source>
</evidence>
<reference evidence="2" key="1">
    <citation type="submission" date="2014-08" db="EMBL/GenBank/DDBJ databases">
        <authorList>
            <person name="Edwards T."/>
        </authorList>
    </citation>
    <scope>NUCLEOTIDE SEQUENCE [LARGE SCALE GENOMIC DNA]</scope>
</reference>
<sequence length="68" mass="7762">MGTTVSRPISGRLNCWRYLKAAIHMIYSTFCKTGLRGAWLAIFQGSQTVMYEPMILQRSRMRYPTAGS</sequence>
<name>A0A0K2VZ19_MESPL</name>
<dbReference type="EMBL" id="CCND01000015">
    <property type="protein sequence ID" value="CDX57711.1"/>
    <property type="molecule type" value="Genomic_DNA"/>
</dbReference>
<accession>A0A0K2VZ19</accession>
<dbReference type="Proteomes" id="UP000182888">
    <property type="component" value="Unassembled WGS sequence"/>
</dbReference>
<organism evidence="1 2">
    <name type="scientific">Mesorhizobium plurifarium</name>
    <dbReference type="NCBI Taxonomy" id="69974"/>
    <lineage>
        <taxon>Bacteria</taxon>
        <taxon>Pseudomonadati</taxon>
        <taxon>Pseudomonadota</taxon>
        <taxon>Alphaproteobacteria</taxon>
        <taxon>Hyphomicrobiales</taxon>
        <taxon>Phyllobacteriaceae</taxon>
        <taxon>Mesorhizobium</taxon>
    </lineage>
</organism>
<protein>
    <submittedName>
        <fullName evidence="1">Uncharacterized protein</fullName>
    </submittedName>
</protein>